<organism evidence="1 2">
    <name type="scientific">Leptolyngbya boryana NIES-2135</name>
    <dbReference type="NCBI Taxonomy" id="1973484"/>
    <lineage>
        <taxon>Bacteria</taxon>
        <taxon>Bacillati</taxon>
        <taxon>Cyanobacteriota</taxon>
        <taxon>Cyanophyceae</taxon>
        <taxon>Leptolyngbyales</taxon>
        <taxon>Leptolyngbyaceae</taxon>
        <taxon>Leptolyngbya group</taxon>
        <taxon>Leptolyngbya</taxon>
    </lineage>
</organism>
<reference evidence="1 2" key="1">
    <citation type="submission" date="2017-06" db="EMBL/GenBank/DDBJ databases">
        <title>Genome sequencing of cyanobaciteial culture collection at National Institute for Environmental Studies (NIES).</title>
        <authorList>
            <person name="Hirose Y."/>
            <person name="Shimura Y."/>
            <person name="Fujisawa T."/>
            <person name="Nakamura Y."/>
            <person name="Kawachi M."/>
        </authorList>
    </citation>
    <scope>NUCLEOTIDE SEQUENCE [LARGE SCALE GENOMIC DNA]</scope>
    <source>
        <strain evidence="1 2">NIES-2135</strain>
    </source>
</reference>
<evidence type="ECO:0008006" key="3">
    <source>
        <dbReference type="Google" id="ProtNLM"/>
    </source>
</evidence>
<evidence type="ECO:0000313" key="1">
    <source>
        <dbReference type="EMBL" id="BAY58519.1"/>
    </source>
</evidence>
<name>A0A1Z4JP68_LEPBY</name>
<protein>
    <recommendedName>
        <fullName evidence="3">DUF4393 domain-containing protein</fullName>
    </recommendedName>
</protein>
<dbReference type="Proteomes" id="UP000217895">
    <property type="component" value="Chromosome"/>
</dbReference>
<dbReference type="InterPro" id="IPR025506">
    <property type="entry name" value="Abi_alpha"/>
</dbReference>
<dbReference type="Pfam" id="PF14337">
    <property type="entry name" value="Abi_alpha"/>
    <property type="match status" value="1"/>
</dbReference>
<dbReference type="AlphaFoldDB" id="A0A1Z4JP68"/>
<keyword evidence="2" id="KW-1185">Reference proteome</keyword>
<sequence length="227" mass="24995">MSDLVSAMIGVMGTLLVKGEVYKFLATVFGESAEKVSETIANEIRCFNMQRTAETLLKICESFNQAGIEAQSVPLKNLIPLLEGISIEENPTLQEWWANLLESAIAKGGIHPSYTSIMKDLDALDSRILDLMFLENKTLDQVKKHAKDGSLTALGKAIGVDRETLIERIQVDENSIEVSIGNLVRLNLCTEKHFSIDGELAPHPALDNRILLTSLGEAFIKEATRDP</sequence>
<gene>
    <name evidence="1" type="ORF">NIES2135_53920</name>
</gene>
<accession>A0A1Z4JP68</accession>
<proteinExistence type="predicted"/>
<evidence type="ECO:0000313" key="2">
    <source>
        <dbReference type="Proteomes" id="UP000217895"/>
    </source>
</evidence>
<dbReference type="EMBL" id="AP018203">
    <property type="protein sequence ID" value="BAY58519.1"/>
    <property type="molecule type" value="Genomic_DNA"/>
</dbReference>